<dbReference type="GO" id="GO:0003006">
    <property type="term" value="P:developmental process involved in reproduction"/>
    <property type="evidence" value="ECO:0007669"/>
    <property type="project" value="UniProtKB-ARBA"/>
</dbReference>
<dbReference type="Gene3D" id="1.25.40.20">
    <property type="entry name" value="Ankyrin repeat-containing domain"/>
    <property type="match status" value="3"/>
</dbReference>
<feature type="repeat" description="ANK" evidence="6">
    <location>
        <begin position="129"/>
        <end position="161"/>
    </location>
</feature>
<evidence type="ECO:0000256" key="5">
    <source>
        <dbReference type="ARBA" id="ARBA00038500"/>
    </source>
</evidence>
<comment type="pathway">
    <text evidence="1">Protein modification; protein ubiquitination.</text>
</comment>
<evidence type="ECO:0000256" key="3">
    <source>
        <dbReference type="ARBA" id="ARBA00022786"/>
    </source>
</evidence>
<dbReference type="SUPFAM" id="SSF48403">
    <property type="entry name" value="Ankyrin repeat"/>
    <property type="match status" value="2"/>
</dbReference>
<evidence type="ECO:0000256" key="4">
    <source>
        <dbReference type="ARBA" id="ARBA00023043"/>
    </source>
</evidence>
<evidence type="ECO:0000313" key="7">
    <source>
        <dbReference type="EMBL" id="VDI56780.1"/>
    </source>
</evidence>
<dbReference type="EMBL" id="UYJE01007653">
    <property type="protein sequence ID" value="VDI56780.1"/>
    <property type="molecule type" value="Genomic_DNA"/>
</dbReference>
<dbReference type="Gene3D" id="1.25.40.10">
    <property type="entry name" value="Tetratricopeptide repeat domain"/>
    <property type="match status" value="1"/>
</dbReference>
<feature type="repeat" description="ANK" evidence="6">
    <location>
        <begin position="96"/>
        <end position="128"/>
    </location>
</feature>
<dbReference type="PROSITE" id="PS50297">
    <property type="entry name" value="ANK_REP_REGION"/>
    <property type="match status" value="3"/>
</dbReference>
<feature type="repeat" description="ANK" evidence="6">
    <location>
        <begin position="162"/>
        <end position="194"/>
    </location>
</feature>
<comment type="caution">
    <text evidence="7">The sequence shown here is derived from an EMBL/GenBank/DDBJ whole genome shotgun (WGS) entry which is preliminary data.</text>
</comment>
<dbReference type="PANTHER" id="PTHR24123:SF33">
    <property type="entry name" value="PROTEIN HOS4"/>
    <property type="match status" value="1"/>
</dbReference>
<name>A0A8B6FZX1_MYTGA</name>
<comment type="similarity">
    <text evidence="5">Belongs to the fem-1 family.</text>
</comment>
<dbReference type="InterPro" id="IPR002110">
    <property type="entry name" value="Ankyrin_rpt"/>
</dbReference>
<dbReference type="FunFam" id="1.25.40.20:FF:000264">
    <property type="entry name" value="Fem-1 homolog B"/>
    <property type="match status" value="1"/>
</dbReference>
<protein>
    <submittedName>
        <fullName evidence="7">Fem-1 homolog b</fullName>
    </submittedName>
</protein>
<accession>A0A8B6FZX1</accession>
<evidence type="ECO:0000256" key="2">
    <source>
        <dbReference type="ARBA" id="ARBA00022737"/>
    </source>
</evidence>
<dbReference type="InterPro" id="IPR011990">
    <property type="entry name" value="TPR-like_helical_dom_sf"/>
</dbReference>
<dbReference type="AlphaFoldDB" id="A0A8B6FZX1"/>
<dbReference type="SMART" id="SM00248">
    <property type="entry name" value="ANK"/>
    <property type="match status" value="8"/>
</dbReference>
<evidence type="ECO:0000313" key="8">
    <source>
        <dbReference type="Proteomes" id="UP000596742"/>
    </source>
</evidence>
<keyword evidence="3" id="KW-0833">Ubl conjugation pathway</keyword>
<evidence type="ECO:0000256" key="1">
    <source>
        <dbReference type="ARBA" id="ARBA00004906"/>
    </source>
</evidence>
<organism evidence="7 8">
    <name type="scientific">Mytilus galloprovincialis</name>
    <name type="common">Mediterranean mussel</name>
    <dbReference type="NCBI Taxonomy" id="29158"/>
    <lineage>
        <taxon>Eukaryota</taxon>
        <taxon>Metazoa</taxon>
        <taxon>Spiralia</taxon>
        <taxon>Lophotrochozoa</taxon>
        <taxon>Mollusca</taxon>
        <taxon>Bivalvia</taxon>
        <taxon>Autobranchia</taxon>
        <taxon>Pteriomorphia</taxon>
        <taxon>Mytilida</taxon>
        <taxon>Mytiloidea</taxon>
        <taxon>Mytilidae</taxon>
        <taxon>Mytilinae</taxon>
        <taxon>Mytilus</taxon>
    </lineage>
</organism>
<dbReference type="GO" id="GO:0043161">
    <property type="term" value="P:proteasome-mediated ubiquitin-dependent protein catabolic process"/>
    <property type="evidence" value="ECO:0007669"/>
    <property type="project" value="UniProtKB-ARBA"/>
</dbReference>
<dbReference type="OrthoDB" id="4429489at2759"/>
<keyword evidence="4 6" id="KW-0040">ANK repeat</keyword>
<evidence type="ECO:0000256" key="6">
    <source>
        <dbReference type="PROSITE-ProRule" id="PRU00023"/>
    </source>
</evidence>
<dbReference type="Proteomes" id="UP000596742">
    <property type="component" value="Unassembled WGS sequence"/>
</dbReference>
<keyword evidence="8" id="KW-1185">Reference proteome</keyword>
<dbReference type="Pfam" id="PF12796">
    <property type="entry name" value="Ank_2"/>
    <property type="match status" value="1"/>
</dbReference>
<feature type="repeat" description="ANK" evidence="6">
    <location>
        <begin position="195"/>
        <end position="227"/>
    </location>
</feature>
<dbReference type="Pfam" id="PF00023">
    <property type="entry name" value="Ank"/>
    <property type="match status" value="2"/>
</dbReference>
<keyword evidence="2" id="KW-0677">Repeat</keyword>
<gene>
    <name evidence="7" type="ORF">MGAL_10B046566</name>
</gene>
<dbReference type="PANTHER" id="PTHR24123">
    <property type="entry name" value="ANKYRIN REPEAT-CONTAINING"/>
    <property type="match status" value="1"/>
</dbReference>
<dbReference type="InterPro" id="IPR036770">
    <property type="entry name" value="Ankyrin_rpt-contain_sf"/>
</dbReference>
<dbReference type="SUPFAM" id="SSF48452">
    <property type="entry name" value="TPR-like"/>
    <property type="match status" value="1"/>
</dbReference>
<reference evidence="7" key="1">
    <citation type="submission" date="2018-11" db="EMBL/GenBank/DDBJ databases">
        <authorList>
            <person name="Alioto T."/>
            <person name="Alioto T."/>
        </authorList>
    </citation>
    <scope>NUCLEOTIDE SEQUENCE</scope>
</reference>
<dbReference type="InterPro" id="IPR051165">
    <property type="entry name" value="Multifunctional_ANK_Repeat"/>
</dbReference>
<proteinExistence type="inferred from homology"/>
<dbReference type="PROSITE" id="PS50088">
    <property type="entry name" value="ANK_REPEAT"/>
    <property type="match status" value="4"/>
</dbReference>
<sequence>MSKDITEEAVKSLKAKVYACARDGMAISIFAMLWNSDKTIIHEVLNHVTEENEQKTTPLIIAARNGSEKVVSILLSNFNVDIEQTGTVKFENYTIDKATALWCAAGAGHFGIIKLLIQNGADVNHPTKTNSTPLRAACFDGRLEIVKYLVEHKADISLPNTYRNTCLMIASYKGHIEVVKYLLEKKGNPNTVAHCGATALHFAAECGHVSIVKELINYRAKQIENDHKMTPLLVAAEAGKFEVVDYMVSLPSCTKKDKIDALELLGAFYANDKIEYDLNKAVQYFEEAMHVRYSDPDNIIYKEYCPPVPAYENVKECQTLEDLQKIKGHRNAIHMQALTVKERILGEDNPEVASALIYRGAVYADSARFSRCIELWFHALKLRQKNKSSVSKDLLRFAQVFSQMIHVGEKLAIAVVAQVFEKAVDELVFDSEKLVVDVENVTAKELFQINIHTSLYLLVIALHCDHSEEELEKLKALTYKFVKLNPLLENNYTPLHMAVDSATMVDDFHVEEVVSFPNGLLTELFMQCGACPNVIDCQKNTPLHIIVRHNDPDTLSQCMLSLIKNGAHTDMCNLEKKTPLECSKSDVACSIMRNNSEISLKCIAARCIQKYMVPFKDLVPDFLEEFIAMH</sequence>